<name>A0ABR1FCP2_9ASCO</name>
<dbReference type="PANTHER" id="PTHR31996">
    <property type="entry name" value="COILED-COIL DOMAIN-CONTAINING PROTEIN 115"/>
    <property type="match status" value="1"/>
</dbReference>
<dbReference type="PANTHER" id="PTHR31996:SF2">
    <property type="entry name" value="COILED-COIL DOMAIN-CONTAINING PROTEIN 115"/>
    <property type="match status" value="1"/>
</dbReference>
<evidence type="ECO:0000313" key="3">
    <source>
        <dbReference type="EMBL" id="KAK7207614.1"/>
    </source>
</evidence>
<dbReference type="InterPro" id="IPR040357">
    <property type="entry name" value="Vma22/CCDC115"/>
</dbReference>
<feature type="compositionally biased region" description="Basic and acidic residues" evidence="2">
    <location>
        <begin position="213"/>
        <end position="236"/>
    </location>
</feature>
<evidence type="ECO:0000313" key="4">
    <source>
        <dbReference type="Proteomes" id="UP001498771"/>
    </source>
</evidence>
<dbReference type="EMBL" id="JBBJBU010000001">
    <property type="protein sequence ID" value="KAK7207614.1"/>
    <property type="molecule type" value="Genomic_DNA"/>
</dbReference>
<proteinExistence type="predicted"/>
<dbReference type="Proteomes" id="UP001498771">
    <property type="component" value="Unassembled WGS sequence"/>
</dbReference>
<dbReference type="RefSeq" id="XP_064770647.1">
    <property type="nucleotide sequence ID" value="XM_064910150.1"/>
</dbReference>
<sequence length="298" mass="32880">MALESEISKLALGDDDGKAQQQPIAEPGTELSVAQDGDEKTEEKKEEEELVDPAGLSSSFDKLLFEYCELVDTYQSLRLRLSHLFAEGFLNLAQANYGRSRGHFGRDQYHGNMHASRILELTDKTFTPLYVSSETNDLSYVGLSMTDAAVPAEDMAELEKKEKEKRAKLEAAAAAAAAAAGESAPAEEKIKDLKEQVGASGADTSATTRRRKGATEQSKDGEKEDDEKKESVEKKETVAKPKLPLRMDPIRWFGVLVPQQLRLSQRCFGEATETVAELVSVCNRMDALEGYIRQVRKS</sequence>
<reference evidence="3 4" key="1">
    <citation type="submission" date="2024-03" db="EMBL/GenBank/DDBJ databases">
        <title>Genome-scale model development and genomic sequencing of the oleaginous clade Lipomyces.</title>
        <authorList>
            <consortium name="Lawrence Berkeley National Laboratory"/>
            <person name="Czajka J.J."/>
            <person name="Han Y."/>
            <person name="Kim J."/>
            <person name="Mondo S.J."/>
            <person name="Hofstad B.A."/>
            <person name="Robles A."/>
            <person name="Haridas S."/>
            <person name="Riley R."/>
            <person name="LaButti K."/>
            <person name="Pangilinan J."/>
            <person name="Andreopoulos W."/>
            <person name="Lipzen A."/>
            <person name="Yan J."/>
            <person name="Wang M."/>
            <person name="Ng V."/>
            <person name="Grigoriev I.V."/>
            <person name="Spatafora J.W."/>
            <person name="Magnuson J.K."/>
            <person name="Baker S.E."/>
            <person name="Pomraning K.R."/>
        </authorList>
    </citation>
    <scope>NUCLEOTIDE SEQUENCE [LARGE SCALE GENOMIC DNA]</scope>
    <source>
        <strain evidence="3 4">Phaff 52-87</strain>
    </source>
</reference>
<dbReference type="Pfam" id="PF21730">
    <property type="entry name" value="Vma22_CCDC115"/>
    <property type="match status" value="2"/>
</dbReference>
<keyword evidence="4" id="KW-1185">Reference proteome</keyword>
<organism evidence="3 4">
    <name type="scientific">Myxozyma melibiosi</name>
    <dbReference type="NCBI Taxonomy" id="54550"/>
    <lineage>
        <taxon>Eukaryota</taxon>
        <taxon>Fungi</taxon>
        <taxon>Dikarya</taxon>
        <taxon>Ascomycota</taxon>
        <taxon>Saccharomycotina</taxon>
        <taxon>Lipomycetes</taxon>
        <taxon>Lipomycetales</taxon>
        <taxon>Lipomycetaceae</taxon>
        <taxon>Myxozyma</taxon>
    </lineage>
</organism>
<feature type="region of interest" description="Disordered" evidence="2">
    <location>
        <begin position="194"/>
        <end position="236"/>
    </location>
</feature>
<evidence type="ECO:0000256" key="2">
    <source>
        <dbReference type="SAM" id="MobiDB-lite"/>
    </source>
</evidence>
<feature type="region of interest" description="Disordered" evidence="2">
    <location>
        <begin position="1"/>
        <end position="53"/>
    </location>
</feature>
<evidence type="ECO:0000256" key="1">
    <source>
        <dbReference type="ARBA" id="ARBA00093634"/>
    </source>
</evidence>
<gene>
    <name evidence="3" type="ORF">BZA70DRAFT_20412</name>
</gene>
<protein>
    <recommendedName>
        <fullName evidence="1">Vacuolar ATPase assembly protein VMA22</fullName>
    </recommendedName>
</protein>
<accession>A0ABR1FCP2</accession>
<dbReference type="GeneID" id="90035662"/>
<comment type="caution">
    <text evidence="3">The sequence shown here is derived from an EMBL/GenBank/DDBJ whole genome shotgun (WGS) entry which is preliminary data.</text>
</comment>